<dbReference type="EMBL" id="CP035282">
    <property type="protein sequence ID" value="QAT62422.1"/>
    <property type="molecule type" value="Genomic_DNA"/>
</dbReference>
<dbReference type="GO" id="GO:0016887">
    <property type="term" value="F:ATP hydrolysis activity"/>
    <property type="evidence" value="ECO:0007669"/>
    <property type="project" value="InterPro"/>
</dbReference>
<evidence type="ECO:0000259" key="9">
    <source>
        <dbReference type="PROSITE" id="PS50893"/>
    </source>
</evidence>
<keyword evidence="5" id="KW-0547">Nucleotide-binding</keyword>
<keyword evidence="7" id="KW-1278">Translocase</keyword>
<dbReference type="InterPro" id="IPR003593">
    <property type="entry name" value="AAA+_ATPase"/>
</dbReference>
<keyword evidence="4" id="KW-0677">Repeat</keyword>
<feature type="domain" description="ABC transporter" evidence="9">
    <location>
        <begin position="283"/>
        <end position="527"/>
    </location>
</feature>
<dbReference type="SMART" id="SM00382">
    <property type="entry name" value="AAA"/>
    <property type="match status" value="1"/>
</dbReference>
<dbReference type="GO" id="GO:0005524">
    <property type="term" value="F:ATP binding"/>
    <property type="evidence" value="ECO:0007669"/>
    <property type="project" value="UniProtKB-KW"/>
</dbReference>
<keyword evidence="8" id="KW-0472">Membrane</keyword>
<evidence type="ECO:0000256" key="4">
    <source>
        <dbReference type="ARBA" id="ARBA00022737"/>
    </source>
</evidence>
<evidence type="ECO:0000256" key="8">
    <source>
        <dbReference type="ARBA" id="ARBA00023136"/>
    </source>
</evidence>
<keyword evidence="6 10" id="KW-0067">ATP-binding</keyword>
<dbReference type="InterPro" id="IPR003439">
    <property type="entry name" value="ABC_transporter-like_ATP-bd"/>
</dbReference>
<keyword evidence="2" id="KW-0813">Transport</keyword>
<dbReference type="KEGG" id="spoa:EQM13_13035"/>
<evidence type="ECO:0000313" key="11">
    <source>
        <dbReference type="Proteomes" id="UP000287969"/>
    </source>
</evidence>
<gene>
    <name evidence="10" type="ORF">EQM13_13035</name>
</gene>
<dbReference type="InterPro" id="IPR027417">
    <property type="entry name" value="P-loop_NTPase"/>
</dbReference>
<dbReference type="AlphaFoldDB" id="A0A410QEE4"/>
<evidence type="ECO:0000256" key="7">
    <source>
        <dbReference type="ARBA" id="ARBA00022967"/>
    </source>
</evidence>
<proteinExistence type="predicted"/>
<evidence type="ECO:0000256" key="3">
    <source>
        <dbReference type="ARBA" id="ARBA00022475"/>
    </source>
</evidence>
<feature type="domain" description="ABC transporter" evidence="9">
    <location>
        <begin position="25"/>
        <end position="266"/>
    </location>
</feature>
<sequence>MPGLFDIKDRRSTLLNRIDFSTKVLEMKKITKKFGNFVANDGIDLTVHKGEIHALLGENGAGKTTLMNILYGLYQPTSGEIFINGKKVNVTNPNVSIKNGIGMVHQHFMLINTFTVVENIILGMETTKKMGSKDSGYLDMNKAKKEVEELSKKYGLFVEPEIKIEDITVGMQQRVEILKALYRGADILILDEPTAVLTPQEIDELIQIMKKLTEQGKTIIIITHKLKEIKQAADYCTIIRRGKKVGTVKVEDVSEEELAEMMVGREVSFKVDKKEKEKGEEILKINNIVIKDNRNLSVVNDLSLTLHKGEILGIAGVDGNGQAELIEGLMGLRKIEKGKVYLKNENITNYIPKKIIERGMCAIPEDRQRRGLILDFDISENMILEKYDKEPFSYKGRINREEVKKYAKEIIGKFDIRPIDETSKAGSLSGGNQQKVIIGREISNDPEVLIAAQPTRGLDVGAIEFVHKYLVEQRDNGKAVLLISFELDEIVDLSDRIAVIFNGKIVDVLDAKTVDEKKLGYLMAGGSEDEKKQI</sequence>
<dbReference type="PANTHER" id="PTHR43790">
    <property type="entry name" value="CARBOHYDRATE TRANSPORT ATP-BINDING PROTEIN MG119-RELATED"/>
    <property type="match status" value="1"/>
</dbReference>
<dbReference type="FunFam" id="3.40.50.300:FF:000127">
    <property type="entry name" value="Ribose import ATP-binding protein RbsA"/>
    <property type="match status" value="1"/>
</dbReference>
<dbReference type="CDD" id="cd03216">
    <property type="entry name" value="ABC_Carb_Monos_I"/>
    <property type="match status" value="1"/>
</dbReference>
<name>A0A410QEE4_9FIRM</name>
<dbReference type="GO" id="GO:0005886">
    <property type="term" value="C:plasma membrane"/>
    <property type="evidence" value="ECO:0007669"/>
    <property type="project" value="UniProtKB-SubCell"/>
</dbReference>
<comment type="subcellular location">
    <subcellularLocation>
        <location evidence="1">Cell membrane</location>
        <topology evidence="1">Peripheral membrane protein</topology>
    </subcellularLocation>
</comment>
<dbReference type="PANTHER" id="PTHR43790:SF4">
    <property type="entry name" value="GUANOSINE IMPORT ATP-BINDING PROTEIN NUPO"/>
    <property type="match status" value="1"/>
</dbReference>
<evidence type="ECO:0000313" key="10">
    <source>
        <dbReference type="EMBL" id="QAT62422.1"/>
    </source>
</evidence>
<accession>A0A410QEE4</accession>
<evidence type="ECO:0000256" key="6">
    <source>
        <dbReference type="ARBA" id="ARBA00022840"/>
    </source>
</evidence>
<evidence type="ECO:0000256" key="5">
    <source>
        <dbReference type="ARBA" id="ARBA00022741"/>
    </source>
</evidence>
<dbReference type="PROSITE" id="PS00211">
    <property type="entry name" value="ABC_TRANSPORTER_1"/>
    <property type="match status" value="1"/>
</dbReference>
<dbReference type="Proteomes" id="UP000287969">
    <property type="component" value="Chromosome"/>
</dbReference>
<reference evidence="11" key="1">
    <citation type="submission" date="2019-01" db="EMBL/GenBank/DDBJ databases">
        <title>Draft genomes of a novel of Sporanaerobacter strains.</title>
        <authorList>
            <person name="Ma S."/>
        </authorList>
    </citation>
    <scope>NUCLEOTIDE SEQUENCE [LARGE SCALE GENOMIC DNA]</scope>
    <source>
        <strain evidence="11">NJN-17</strain>
    </source>
</reference>
<organism evidence="10 11">
    <name type="scientific">Acidilutibacter cellobiosedens</name>
    <dbReference type="NCBI Taxonomy" id="2507161"/>
    <lineage>
        <taxon>Bacteria</taxon>
        <taxon>Bacillati</taxon>
        <taxon>Bacillota</taxon>
        <taxon>Tissierellia</taxon>
        <taxon>Tissierellales</taxon>
        <taxon>Acidilutibacteraceae</taxon>
        <taxon>Acidilutibacter</taxon>
    </lineage>
</organism>
<dbReference type="InterPro" id="IPR050107">
    <property type="entry name" value="ABC_carbohydrate_import_ATPase"/>
</dbReference>
<dbReference type="Pfam" id="PF00005">
    <property type="entry name" value="ABC_tran"/>
    <property type="match status" value="2"/>
</dbReference>
<dbReference type="CDD" id="cd03215">
    <property type="entry name" value="ABC_Carb_Monos_II"/>
    <property type="match status" value="1"/>
</dbReference>
<keyword evidence="3" id="KW-1003">Cell membrane</keyword>
<dbReference type="OrthoDB" id="9771863at2"/>
<dbReference type="InterPro" id="IPR017871">
    <property type="entry name" value="ABC_transporter-like_CS"/>
</dbReference>
<dbReference type="PROSITE" id="PS50893">
    <property type="entry name" value="ABC_TRANSPORTER_2"/>
    <property type="match status" value="2"/>
</dbReference>
<evidence type="ECO:0000256" key="1">
    <source>
        <dbReference type="ARBA" id="ARBA00004202"/>
    </source>
</evidence>
<dbReference type="SUPFAM" id="SSF52540">
    <property type="entry name" value="P-loop containing nucleoside triphosphate hydrolases"/>
    <property type="match status" value="2"/>
</dbReference>
<keyword evidence="11" id="KW-1185">Reference proteome</keyword>
<dbReference type="Gene3D" id="3.40.50.300">
    <property type="entry name" value="P-loop containing nucleotide triphosphate hydrolases"/>
    <property type="match status" value="2"/>
</dbReference>
<evidence type="ECO:0000256" key="2">
    <source>
        <dbReference type="ARBA" id="ARBA00022448"/>
    </source>
</evidence>
<protein>
    <submittedName>
        <fullName evidence="10">ABC transporter ATP-binding protein</fullName>
    </submittedName>
</protein>